<dbReference type="Proteomes" id="UP000014417">
    <property type="component" value="Unassembled WGS sequence"/>
</dbReference>
<keyword evidence="6" id="KW-1185">Reference proteome</keyword>
<gene>
    <name evidence="5" type="ORF">HMPREF9306_01983</name>
</gene>
<comment type="caution">
    <text evidence="5">The sequence shown here is derived from an EMBL/GenBank/DDBJ whole genome shotgun (WGS) entry which is preliminary data.</text>
</comment>
<evidence type="ECO:0000256" key="2">
    <source>
        <dbReference type="ARBA" id="ARBA00022741"/>
    </source>
</evidence>
<dbReference type="InterPro" id="IPR017871">
    <property type="entry name" value="ABC_transporter-like_CS"/>
</dbReference>
<dbReference type="SUPFAM" id="SSF50331">
    <property type="entry name" value="MOP-like"/>
    <property type="match status" value="1"/>
</dbReference>
<dbReference type="OrthoDB" id="3180400at2"/>
<dbReference type="STRING" id="883161.HMPREF9306_01983"/>
<dbReference type="GO" id="GO:0005524">
    <property type="term" value="F:ATP binding"/>
    <property type="evidence" value="ECO:0007669"/>
    <property type="project" value="UniProtKB-KW"/>
</dbReference>
<evidence type="ECO:0000256" key="3">
    <source>
        <dbReference type="ARBA" id="ARBA00022840"/>
    </source>
</evidence>
<dbReference type="PROSITE" id="PS50893">
    <property type="entry name" value="ABC_TRANSPORTER_2"/>
    <property type="match status" value="1"/>
</dbReference>
<reference evidence="5 6" key="1">
    <citation type="submission" date="2013-04" db="EMBL/GenBank/DDBJ databases">
        <title>The Genome Sequence of Propionimicrobium lymphophilum ACS-093-V-SCH5.</title>
        <authorList>
            <consortium name="The Broad Institute Genomics Platform"/>
            <person name="Earl A."/>
            <person name="Ward D."/>
            <person name="Feldgarden M."/>
            <person name="Gevers D."/>
            <person name="Saerens B."/>
            <person name="Vaneechoutte M."/>
            <person name="Walker B."/>
            <person name="Young S."/>
            <person name="Zeng Q."/>
            <person name="Gargeya S."/>
            <person name="Fitzgerald M."/>
            <person name="Haas B."/>
            <person name="Abouelleil A."/>
            <person name="Allen A.W."/>
            <person name="Alvarado L."/>
            <person name="Arachchi H.M."/>
            <person name="Berlin A.M."/>
            <person name="Chapman S.B."/>
            <person name="Gainer-Dewar J."/>
            <person name="Goldberg J."/>
            <person name="Griggs A."/>
            <person name="Gujja S."/>
            <person name="Hansen M."/>
            <person name="Howarth C."/>
            <person name="Imamovic A."/>
            <person name="Ireland A."/>
            <person name="Larimer J."/>
            <person name="McCowan C."/>
            <person name="Murphy C."/>
            <person name="Pearson M."/>
            <person name="Poon T.W."/>
            <person name="Priest M."/>
            <person name="Roberts A."/>
            <person name="Saif S."/>
            <person name="Shea T."/>
            <person name="Sisk P."/>
            <person name="Sykes S."/>
            <person name="Wortman J."/>
            <person name="Nusbaum C."/>
            <person name="Birren B."/>
        </authorList>
    </citation>
    <scope>NUCLEOTIDE SEQUENCE [LARGE SCALE GENOMIC DNA]</scope>
    <source>
        <strain evidence="5 6">ACS-093-V-SCH5</strain>
    </source>
</reference>
<accession>S2WIF8</accession>
<dbReference type="HOGENOM" id="CLU_000604_1_1_11"/>
<dbReference type="SUPFAM" id="SSF52540">
    <property type="entry name" value="P-loop containing nucleoside triphosphate hydrolases"/>
    <property type="match status" value="1"/>
</dbReference>
<proteinExistence type="predicted"/>
<dbReference type="GO" id="GO:0016887">
    <property type="term" value="F:ATP hydrolysis activity"/>
    <property type="evidence" value="ECO:0007669"/>
    <property type="project" value="InterPro"/>
</dbReference>
<dbReference type="FunFam" id="3.40.50.300:FF:000042">
    <property type="entry name" value="Maltose/maltodextrin ABC transporter, ATP-binding protein"/>
    <property type="match status" value="1"/>
</dbReference>
<evidence type="ECO:0000259" key="4">
    <source>
        <dbReference type="PROSITE" id="PS50893"/>
    </source>
</evidence>
<keyword evidence="3" id="KW-0067">ATP-binding</keyword>
<dbReference type="SMART" id="SM00382">
    <property type="entry name" value="AAA"/>
    <property type="match status" value="1"/>
</dbReference>
<sequence>MSIISLENVTKRYPGAKEAAVDDISMEINEGEFVCLLGPSGCGKSTTLRMIAGLESLSDGKITIEGKIVDDVASGTRVPAEGRKLSLVFQSYALWPHMKVYENVEFGPRCQKLSRDEVKKRTQEAMRTLSIEQYSERYPSEMSGGQQQRVAIARTLAAKRNIMLLDEPLSNLDARLRLEMRSEFQRIHQETGATMIFVTHDQWEAMTLATRIVVMNEGMIQQSGTPLEIYQRPANRFVAGFMGSPPINIVEADIDDGPGNRLKDWLRAEGLAAASAGIRPEDLHFSSREEMPAGALGVDVRVTGILPTGGSWIIESTDGSNRYFGTSTRKPNLVFNQDTVAWADREDLHIFDAAGDRVEIN</sequence>
<feature type="domain" description="ABC transporter" evidence="4">
    <location>
        <begin position="4"/>
        <end position="242"/>
    </location>
</feature>
<dbReference type="InterPro" id="IPR047641">
    <property type="entry name" value="ABC_transpr_MalK/UgpC-like"/>
</dbReference>
<dbReference type="AlphaFoldDB" id="S2WIF8"/>
<dbReference type="GO" id="GO:0140359">
    <property type="term" value="F:ABC-type transporter activity"/>
    <property type="evidence" value="ECO:0007669"/>
    <property type="project" value="UniProtKB-ARBA"/>
</dbReference>
<protein>
    <recommendedName>
        <fullName evidence="4">ABC transporter domain-containing protein</fullName>
    </recommendedName>
</protein>
<dbReference type="Gene3D" id="3.40.50.300">
    <property type="entry name" value="P-loop containing nucleotide triphosphate hydrolases"/>
    <property type="match status" value="1"/>
</dbReference>
<evidence type="ECO:0000313" key="6">
    <source>
        <dbReference type="Proteomes" id="UP000014417"/>
    </source>
</evidence>
<dbReference type="InterPro" id="IPR008995">
    <property type="entry name" value="Mo/tungstate-bd_C_term_dom"/>
</dbReference>
<dbReference type="GO" id="GO:0055052">
    <property type="term" value="C:ATP-binding cassette (ABC) transporter complex, substrate-binding subunit-containing"/>
    <property type="evidence" value="ECO:0007669"/>
    <property type="project" value="TreeGrafter"/>
</dbReference>
<keyword evidence="1" id="KW-0813">Transport</keyword>
<evidence type="ECO:0000313" key="5">
    <source>
        <dbReference type="EMBL" id="EPD32412.1"/>
    </source>
</evidence>
<organism evidence="5 6">
    <name type="scientific">Propionimicrobium lymphophilum ACS-093-V-SCH5</name>
    <dbReference type="NCBI Taxonomy" id="883161"/>
    <lineage>
        <taxon>Bacteria</taxon>
        <taxon>Bacillati</taxon>
        <taxon>Actinomycetota</taxon>
        <taxon>Actinomycetes</taxon>
        <taxon>Propionibacteriales</taxon>
        <taxon>Propionibacteriaceae</taxon>
        <taxon>Propionimicrobium</taxon>
    </lineage>
</organism>
<dbReference type="InterPro" id="IPR027417">
    <property type="entry name" value="P-loop_NTPase"/>
</dbReference>
<evidence type="ECO:0000256" key="1">
    <source>
        <dbReference type="ARBA" id="ARBA00022448"/>
    </source>
</evidence>
<dbReference type="PANTHER" id="PTHR43875">
    <property type="entry name" value="MALTODEXTRIN IMPORT ATP-BINDING PROTEIN MSMX"/>
    <property type="match status" value="1"/>
</dbReference>
<dbReference type="EMBL" id="AGZR01000009">
    <property type="protein sequence ID" value="EPD32412.1"/>
    <property type="molecule type" value="Genomic_DNA"/>
</dbReference>
<dbReference type="PANTHER" id="PTHR43875:SF1">
    <property type="entry name" value="OSMOPROTECTIVE COMPOUNDS UPTAKE ATP-BINDING PROTEIN GGTA"/>
    <property type="match status" value="1"/>
</dbReference>
<dbReference type="RefSeq" id="WP_016456787.1">
    <property type="nucleotide sequence ID" value="NZ_KE150269.1"/>
</dbReference>
<dbReference type="Gene3D" id="2.40.50.100">
    <property type="match status" value="1"/>
</dbReference>
<dbReference type="InterPro" id="IPR003439">
    <property type="entry name" value="ABC_transporter-like_ATP-bd"/>
</dbReference>
<dbReference type="InterPro" id="IPR003593">
    <property type="entry name" value="AAA+_ATPase"/>
</dbReference>
<dbReference type="PROSITE" id="PS00211">
    <property type="entry name" value="ABC_TRANSPORTER_1"/>
    <property type="match status" value="1"/>
</dbReference>
<keyword evidence="2" id="KW-0547">Nucleotide-binding</keyword>
<name>S2WIF8_9ACTN</name>
<dbReference type="Pfam" id="PF00005">
    <property type="entry name" value="ABC_tran"/>
    <property type="match status" value="1"/>
</dbReference>